<evidence type="ECO:0000313" key="1">
    <source>
        <dbReference type="EMBL" id="VYT94550.1"/>
    </source>
</evidence>
<sequence>MSENYLNEFYINEEKLVKKMGVTIETLRGWQDEKIFPKPSYVTETETTISSFFGQHRYRKITKWYPDQLDEWGFFIKNHHFSKDLIEMDFKNRYMNTIIGLRSIGVYDSIYEDICSKEMILNEVWGQFLDGIYGICTKNCTPEQIATKDVATYFISVLTDQQKKIMIAENDKAKLAIALDLLDSVTSFFAPHERHQCSRNQCINAVRKKYLCAG</sequence>
<protein>
    <submittedName>
        <fullName evidence="1">Uncharacterized protein</fullName>
    </submittedName>
</protein>
<gene>
    <name evidence="1" type="ORF">KOLFYP65_00138</name>
</gene>
<reference evidence="1" key="1">
    <citation type="submission" date="2019-11" db="EMBL/GenBank/DDBJ databases">
        <authorList>
            <person name="Feng L."/>
        </authorList>
    </citation>
    <scope>NUCLEOTIDE SEQUENCE</scope>
    <source>
        <strain evidence="1">KOxytocaLFYP65</strain>
    </source>
</reference>
<dbReference type="InterPro" id="IPR045694">
    <property type="entry name" value="DUF6058"/>
</dbReference>
<dbReference type="RefSeq" id="WP_115239583.1">
    <property type="nucleotide sequence ID" value="NZ_CACRTM010000023.1"/>
</dbReference>
<accession>A0A6N3AY04</accession>
<proteinExistence type="predicted"/>
<dbReference type="EMBL" id="CACRTM010000023">
    <property type="protein sequence ID" value="VYT94550.1"/>
    <property type="molecule type" value="Genomic_DNA"/>
</dbReference>
<organism evidence="1">
    <name type="scientific">Klebsiella oxytoca</name>
    <dbReference type="NCBI Taxonomy" id="571"/>
    <lineage>
        <taxon>Bacteria</taxon>
        <taxon>Pseudomonadati</taxon>
        <taxon>Pseudomonadota</taxon>
        <taxon>Gammaproteobacteria</taxon>
        <taxon>Enterobacterales</taxon>
        <taxon>Enterobacteriaceae</taxon>
        <taxon>Klebsiella/Raoultella group</taxon>
        <taxon>Klebsiella</taxon>
    </lineage>
</organism>
<name>A0A6N3AY04_KLEOX</name>
<dbReference type="AlphaFoldDB" id="A0A6N3AY04"/>
<dbReference type="Pfam" id="PF19531">
    <property type="entry name" value="DUF6058"/>
    <property type="match status" value="1"/>
</dbReference>